<feature type="coiled-coil region" evidence="2">
    <location>
        <begin position="323"/>
        <end position="403"/>
    </location>
</feature>
<dbReference type="PANTHER" id="PTHR31471:SF51">
    <property type="entry name" value="REMORIN FAMILY PROTEIN"/>
    <property type="match status" value="1"/>
</dbReference>
<name>A0A1U8KTQ7_GOSHI</name>
<accession>A0A1U8KTQ7</accession>
<dbReference type="OrthoDB" id="1879425at2759"/>
<gene>
    <name evidence="6" type="primary">LOC107920579</name>
</gene>
<feature type="region of interest" description="Disordered" evidence="3">
    <location>
        <begin position="80"/>
        <end position="116"/>
    </location>
</feature>
<organism evidence="5 6">
    <name type="scientific">Gossypium hirsutum</name>
    <name type="common">Upland cotton</name>
    <name type="synonym">Gossypium mexicanum</name>
    <dbReference type="NCBI Taxonomy" id="3635"/>
    <lineage>
        <taxon>Eukaryota</taxon>
        <taxon>Viridiplantae</taxon>
        <taxon>Streptophyta</taxon>
        <taxon>Embryophyta</taxon>
        <taxon>Tracheophyta</taxon>
        <taxon>Spermatophyta</taxon>
        <taxon>Magnoliopsida</taxon>
        <taxon>eudicotyledons</taxon>
        <taxon>Gunneridae</taxon>
        <taxon>Pentapetalae</taxon>
        <taxon>rosids</taxon>
        <taxon>malvids</taxon>
        <taxon>Malvales</taxon>
        <taxon>Malvaceae</taxon>
        <taxon>Malvoideae</taxon>
        <taxon>Gossypium</taxon>
    </lineage>
</organism>
<feature type="compositionally biased region" description="Polar residues" evidence="3">
    <location>
        <begin position="186"/>
        <end position="211"/>
    </location>
</feature>
<evidence type="ECO:0000256" key="3">
    <source>
        <dbReference type="SAM" id="MobiDB-lite"/>
    </source>
</evidence>
<feature type="compositionally biased region" description="Basic and acidic residues" evidence="3">
    <location>
        <begin position="176"/>
        <end position="185"/>
    </location>
</feature>
<dbReference type="KEGG" id="ghi:107920579"/>
<reference evidence="6" key="2">
    <citation type="submission" date="2025-08" db="UniProtKB">
        <authorList>
            <consortium name="RefSeq"/>
        </authorList>
    </citation>
    <scope>IDENTIFICATION</scope>
</reference>
<evidence type="ECO:0000313" key="6">
    <source>
        <dbReference type="RefSeq" id="XP_016705840.1"/>
    </source>
</evidence>
<feature type="compositionally biased region" description="Basic and acidic residues" evidence="3">
    <location>
        <begin position="85"/>
        <end position="95"/>
    </location>
</feature>
<dbReference type="RefSeq" id="XP_016705840.1">
    <property type="nucleotide sequence ID" value="XM_016850351.2"/>
</dbReference>
<dbReference type="PaxDb" id="3635-A0A1U8KTQ7"/>
<comment type="similarity">
    <text evidence="1">Belongs to the remorin family.</text>
</comment>
<dbReference type="InterPro" id="IPR005516">
    <property type="entry name" value="Remorin_C"/>
</dbReference>
<dbReference type="STRING" id="3635.A0A1U8KTQ7"/>
<protein>
    <submittedName>
        <fullName evidence="6">FYN-binding protein 1 isoform X1</fullName>
    </submittedName>
</protein>
<keyword evidence="5" id="KW-1185">Reference proteome</keyword>
<feature type="compositionally biased region" description="Basic and acidic residues" evidence="3">
    <location>
        <begin position="297"/>
        <end position="321"/>
    </location>
</feature>
<dbReference type="Pfam" id="PF03763">
    <property type="entry name" value="Remorin_C"/>
    <property type="match status" value="1"/>
</dbReference>
<evidence type="ECO:0000259" key="4">
    <source>
        <dbReference type="Pfam" id="PF03763"/>
    </source>
</evidence>
<dbReference type="AlphaFoldDB" id="A0A1U8KTQ7"/>
<feature type="domain" description="Remorin C-terminal" evidence="4">
    <location>
        <begin position="311"/>
        <end position="414"/>
    </location>
</feature>
<feature type="compositionally biased region" description="Polar residues" evidence="3">
    <location>
        <begin position="243"/>
        <end position="265"/>
    </location>
</feature>
<sequence>MNIQTNLCMQSKLSKACMLLPNHHNSSFSPAYLSELYLLSNKSRPLHCPPLIHFSINKKVPSFIQRNSSETMENFTKQMRGKFSGAEHGKTEESSSIRNQRMPPQKTRSFKAERTQNWFGKPFSGKMTSWNDDSNHKPEQVLAIAAAAATYVINSIAEPSIQDQKKTSAGLGPSLTRDKSRKEDTSFSTSKPGTVSKQFSGEDSTKGSGSAESKVAVPDGTDDNETKSAPSLKRPLTFADYLGNTSITKQRSSPKPDMLSSQTESAAPKPDVSTIKPASKAPKPDHPAIKPGTAAGRPEEPPTIKPRPETEQTKAEDWEKDEMAKIKERYKKLNSTILAWEEKKKKKAKNKLDRTESGLERKRARALLKFKNEMEYIKQAVDGARAQAEASQKKDELKAKEKANIIRKTGEVPRACFCC</sequence>
<evidence type="ECO:0000256" key="2">
    <source>
        <dbReference type="SAM" id="Coils"/>
    </source>
</evidence>
<feature type="region of interest" description="Disordered" evidence="3">
    <location>
        <begin position="162"/>
        <end position="321"/>
    </location>
</feature>
<dbReference type="Proteomes" id="UP000818029">
    <property type="component" value="Chromosome D13"/>
</dbReference>
<evidence type="ECO:0000313" key="5">
    <source>
        <dbReference type="Proteomes" id="UP000818029"/>
    </source>
</evidence>
<keyword evidence="2" id="KW-0175">Coiled coil</keyword>
<evidence type="ECO:0000256" key="1">
    <source>
        <dbReference type="ARBA" id="ARBA00005711"/>
    </source>
</evidence>
<dbReference type="SMR" id="A0A1U8KTQ7"/>
<dbReference type="PANTHER" id="PTHR31471">
    <property type="entry name" value="OS02G0116800 PROTEIN"/>
    <property type="match status" value="1"/>
</dbReference>
<proteinExistence type="inferred from homology"/>
<dbReference type="GeneID" id="107920579"/>
<reference evidence="5" key="1">
    <citation type="journal article" date="2020" name="Nat. Genet.">
        <title>Genomic diversifications of five Gossypium allopolyploid species and their impact on cotton improvement.</title>
        <authorList>
            <person name="Chen Z.J."/>
            <person name="Sreedasyam A."/>
            <person name="Ando A."/>
            <person name="Song Q."/>
            <person name="De Santiago L.M."/>
            <person name="Hulse-Kemp A.M."/>
            <person name="Ding M."/>
            <person name="Ye W."/>
            <person name="Kirkbride R.C."/>
            <person name="Jenkins J."/>
            <person name="Plott C."/>
            <person name="Lovell J."/>
            <person name="Lin Y.M."/>
            <person name="Vaughn R."/>
            <person name="Liu B."/>
            <person name="Simpson S."/>
            <person name="Scheffler B.E."/>
            <person name="Wen L."/>
            <person name="Saski C.A."/>
            <person name="Grover C.E."/>
            <person name="Hu G."/>
            <person name="Conover J.L."/>
            <person name="Carlson J.W."/>
            <person name="Shu S."/>
            <person name="Boston L.B."/>
            <person name="Williams M."/>
            <person name="Peterson D.G."/>
            <person name="McGee K."/>
            <person name="Jones D.C."/>
            <person name="Wendel J.F."/>
            <person name="Stelly D.M."/>
            <person name="Grimwood J."/>
            <person name="Schmutz J."/>
        </authorList>
    </citation>
    <scope>NUCLEOTIDE SEQUENCE [LARGE SCALE GENOMIC DNA]</scope>
    <source>
        <strain evidence="5">cv. TM-1</strain>
    </source>
</reference>